<organism evidence="1 2">
    <name type="scientific">Portunus trituberculatus</name>
    <name type="common">Swimming crab</name>
    <name type="synonym">Neptunus trituberculatus</name>
    <dbReference type="NCBI Taxonomy" id="210409"/>
    <lineage>
        <taxon>Eukaryota</taxon>
        <taxon>Metazoa</taxon>
        <taxon>Ecdysozoa</taxon>
        <taxon>Arthropoda</taxon>
        <taxon>Crustacea</taxon>
        <taxon>Multicrustacea</taxon>
        <taxon>Malacostraca</taxon>
        <taxon>Eumalacostraca</taxon>
        <taxon>Eucarida</taxon>
        <taxon>Decapoda</taxon>
        <taxon>Pleocyemata</taxon>
        <taxon>Brachyura</taxon>
        <taxon>Eubrachyura</taxon>
        <taxon>Portunoidea</taxon>
        <taxon>Portunidae</taxon>
        <taxon>Portuninae</taxon>
        <taxon>Portunus</taxon>
    </lineage>
</organism>
<dbReference type="AlphaFoldDB" id="A0A5B7H8V8"/>
<accession>A0A5B7H8V8</accession>
<sequence length="105" mass="11732">MSRWKIVSMCGHEDYLLASVLEFSIIRALPRSPLHAEGIEEKKRQLLMSLTLHILSARKRQGQWPRQVGSGARLPLVTGGPACLPVSRENITSRSKIIRTTCLLA</sequence>
<evidence type="ECO:0000313" key="1">
    <source>
        <dbReference type="EMBL" id="MPC65468.1"/>
    </source>
</evidence>
<gene>
    <name evidence="1" type="ORF">E2C01_059602</name>
</gene>
<dbReference type="Proteomes" id="UP000324222">
    <property type="component" value="Unassembled WGS sequence"/>
</dbReference>
<comment type="caution">
    <text evidence="1">The sequence shown here is derived from an EMBL/GenBank/DDBJ whole genome shotgun (WGS) entry which is preliminary data.</text>
</comment>
<keyword evidence="2" id="KW-1185">Reference proteome</keyword>
<reference evidence="1 2" key="1">
    <citation type="submission" date="2019-05" db="EMBL/GenBank/DDBJ databases">
        <title>Another draft genome of Portunus trituberculatus and its Hox gene families provides insights of decapod evolution.</title>
        <authorList>
            <person name="Jeong J.-H."/>
            <person name="Song I."/>
            <person name="Kim S."/>
            <person name="Choi T."/>
            <person name="Kim D."/>
            <person name="Ryu S."/>
            <person name="Kim W."/>
        </authorList>
    </citation>
    <scope>NUCLEOTIDE SEQUENCE [LARGE SCALE GENOMIC DNA]</scope>
    <source>
        <tissue evidence="1">Muscle</tissue>
    </source>
</reference>
<proteinExistence type="predicted"/>
<dbReference type="EMBL" id="VSRR010023409">
    <property type="protein sequence ID" value="MPC65468.1"/>
    <property type="molecule type" value="Genomic_DNA"/>
</dbReference>
<name>A0A5B7H8V8_PORTR</name>
<evidence type="ECO:0000313" key="2">
    <source>
        <dbReference type="Proteomes" id="UP000324222"/>
    </source>
</evidence>
<protein>
    <submittedName>
        <fullName evidence="1">Uncharacterized protein</fullName>
    </submittedName>
</protein>